<proteinExistence type="predicted"/>
<keyword evidence="6" id="KW-0520">NAD</keyword>
<dbReference type="Gene3D" id="1.20.1090.10">
    <property type="entry name" value="Dehydroquinate synthase-like - alpha domain"/>
    <property type="match status" value="1"/>
</dbReference>
<dbReference type="EMBL" id="NRRE01000016">
    <property type="protein sequence ID" value="MBK1696405.1"/>
    <property type="molecule type" value="Genomic_DNA"/>
</dbReference>
<keyword evidence="2" id="KW-0444">Lipid biosynthesis</keyword>
<keyword evidence="11" id="KW-1185">Reference proteome</keyword>
<evidence type="ECO:0000313" key="11">
    <source>
        <dbReference type="Proteomes" id="UP000778970"/>
    </source>
</evidence>
<keyword evidence="9" id="KW-1208">Phospholipid metabolism</keyword>
<dbReference type="GO" id="GO:0008654">
    <property type="term" value="P:phospholipid biosynthetic process"/>
    <property type="evidence" value="ECO:0007669"/>
    <property type="project" value="UniProtKB-KW"/>
</dbReference>
<keyword evidence="8" id="KW-0594">Phospholipid biosynthesis</keyword>
<evidence type="ECO:0000256" key="2">
    <source>
        <dbReference type="ARBA" id="ARBA00022516"/>
    </source>
</evidence>
<dbReference type="RefSeq" id="WP_027289800.1">
    <property type="nucleotide sequence ID" value="NZ_NRRE01000016.1"/>
</dbReference>
<evidence type="ECO:0000256" key="6">
    <source>
        <dbReference type="ARBA" id="ARBA00023027"/>
    </source>
</evidence>
<evidence type="ECO:0000256" key="7">
    <source>
        <dbReference type="ARBA" id="ARBA00023098"/>
    </source>
</evidence>
<dbReference type="Proteomes" id="UP000778970">
    <property type="component" value="Unassembled WGS sequence"/>
</dbReference>
<dbReference type="Gene3D" id="3.40.50.1970">
    <property type="match status" value="1"/>
</dbReference>
<sequence length="436" mass="47404">MATSHTLEDVLAGRWLTPATGTAPTIPIDSLVLERSLDGAEADLLAPLDLGRRLAIVCDPNTYTALGQRVERALTGRWHVDLVLLDDPHADQATVETLRHRTAEADALVAVGSGTINDLCKYATLRDGRPFVVFATAASMNGYTSTTAAITDGRGVKRSLPAHAPRGLFMDLEVMAAAPSFLTRSGLGDCLCRSTAQVDWLMSHLLRDTHYDDSPFVLQAADEAVLLERADRLETGDLEAVDALVRVLTLCGLGVLYTGTSHHGSMSEHLISHFIDMFAGDAHPGTLHGHQVGVAAVSMARLQRRILMRATPPEVAPTAIDAEALTQRYGAEISASCLEQWRSKALDAEGAQEVNRRLRADWDALRERLLAHSLPGERLEATLRSCGAPVRGTELGLEPDFYERAIRHAREIRDRWSILDLAGDAGELDAFAMEER</sequence>
<dbReference type="AlphaFoldDB" id="A0A934QH40"/>
<keyword evidence="4" id="KW-0521">NADP</keyword>
<dbReference type="GO" id="GO:0046872">
    <property type="term" value="F:metal ion binding"/>
    <property type="evidence" value="ECO:0007669"/>
    <property type="project" value="UniProtKB-KW"/>
</dbReference>
<dbReference type="InterPro" id="IPR032837">
    <property type="entry name" value="G1PDH"/>
</dbReference>
<keyword evidence="1" id="KW-0963">Cytoplasm</keyword>
<reference evidence="10" key="2">
    <citation type="journal article" date="2020" name="Microorganisms">
        <title>Osmotic Adaptation and Compatible Solute Biosynthesis of Phototrophic Bacteria as Revealed from Genome Analyses.</title>
        <authorList>
            <person name="Imhoff J.F."/>
            <person name="Rahn T."/>
            <person name="Kunzel S."/>
            <person name="Keller A."/>
            <person name="Neulinger S.C."/>
        </authorList>
    </citation>
    <scope>NUCLEOTIDE SEQUENCE</scope>
    <source>
        <strain evidence="10">DSM 9154</strain>
    </source>
</reference>
<keyword evidence="3" id="KW-0479">Metal-binding</keyword>
<keyword evidence="7" id="KW-0443">Lipid metabolism</keyword>
<dbReference type="PANTHER" id="PTHR43616">
    <property type="entry name" value="GLYCEROL DEHYDROGENASE"/>
    <property type="match status" value="1"/>
</dbReference>
<dbReference type="Pfam" id="PF13685">
    <property type="entry name" value="Fe-ADH_2"/>
    <property type="match status" value="1"/>
</dbReference>
<dbReference type="CDD" id="cd08175">
    <property type="entry name" value="G1PDH"/>
    <property type="match status" value="1"/>
</dbReference>
<evidence type="ECO:0000256" key="9">
    <source>
        <dbReference type="ARBA" id="ARBA00023264"/>
    </source>
</evidence>
<evidence type="ECO:0000313" key="10">
    <source>
        <dbReference type="EMBL" id="MBK1696405.1"/>
    </source>
</evidence>
<dbReference type="InterPro" id="IPR016205">
    <property type="entry name" value="Glycerol_DH"/>
</dbReference>
<evidence type="ECO:0000256" key="1">
    <source>
        <dbReference type="ARBA" id="ARBA00022490"/>
    </source>
</evidence>
<dbReference type="PANTHER" id="PTHR43616:SF5">
    <property type="entry name" value="GLYCEROL DEHYDROGENASE 1"/>
    <property type="match status" value="1"/>
</dbReference>
<keyword evidence="5" id="KW-0560">Oxidoreductase</keyword>
<dbReference type="GO" id="GO:0016614">
    <property type="term" value="F:oxidoreductase activity, acting on CH-OH group of donors"/>
    <property type="evidence" value="ECO:0007669"/>
    <property type="project" value="InterPro"/>
</dbReference>
<evidence type="ECO:0000256" key="4">
    <source>
        <dbReference type="ARBA" id="ARBA00022857"/>
    </source>
</evidence>
<name>A0A934QH40_9PROT</name>
<dbReference type="SUPFAM" id="SSF56796">
    <property type="entry name" value="Dehydroquinate synthase-like"/>
    <property type="match status" value="1"/>
</dbReference>
<comment type="caution">
    <text evidence="10">The sequence shown here is derived from an EMBL/GenBank/DDBJ whole genome shotgun (WGS) entry which is preliminary data.</text>
</comment>
<evidence type="ECO:0000256" key="8">
    <source>
        <dbReference type="ARBA" id="ARBA00023209"/>
    </source>
</evidence>
<protein>
    <submittedName>
        <fullName evidence="10">3-dehydroquinate synthase</fullName>
    </submittedName>
</protein>
<organism evidence="10 11">
    <name type="scientific">Rhodovibrio salinarum</name>
    <dbReference type="NCBI Taxonomy" id="1087"/>
    <lineage>
        <taxon>Bacteria</taxon>
        <taxon>Pseudomonadati</taxon>
        <taxon>Pseudomonadota</taxon>
        <taxon>Alphaproteobacteria</taxon>
        <taxon>Rhodospirillales</taxon>
        <taxon>Rhodovibrionaceae</taxon>
        <taxon>Rhodovibrio</taxon>
    </lineage>
</organism>
<reference evidence="10" key="1">
    <citation type="submission" date="2017-08" db="EMBL/GenBank/DDBJ databases">
        <authorList>
            <person name="Imhoff J.F."/>
            <person name="Rahn T."/>
            <person name="Kuenzel S."/>
            <person name="Neulinger S.C."/>
        </authorList>
    </citation>
    <scope>NUCLEOTIDE SEQUENCE</scope>
    <source>
        <strain evidence="10">DSM 9154</strain>
    </source>
</reference>
<evidence type="ECO:0000256" key="5">
    <source>
        <dbReference type="ARBA" id="ARBA00023002"/>
    </source>
</evidence>
<gene>
    <name evidence="10" type="ORF">CKO21_04010</name>
</gene>
<accession>A0A934QH40</accession>
<evidence type="ECO:0000256" key="3">
    <source>
        <dbReference type="ARBA" id="ARBA00022723"/>
    </source>
</evidence>